<dbReference type="RefSeq" id="WP_050126843.1">
    <property type="nucleotide sequence ID" value="NZ_CQEM01000021.1"/>
</dbReference>
<name>A0A0T9UVI9_YERAE</name>
<dbReference type="Proteomes" id="UP000040088">
    <property type="component" value="Unassembled WGS sequence"/>
</dbReference>
<gene>
    <name evidence="1" type="ORF">ERS008460_03699</name>
</gene>
<dbReference type="AlphaFoldDB" id="A0A0T9UVI9"/>
<protein>
    <submittedName>
        <fullName evidence="1">Uncharacterized protein</fullName>
    </submittedName>
</protein>
<proteinExistence type="predicted"/>
<accession>A0A0T9UVI9</accession>
<evidence type="ECO:0000313" key="2">
    <source>
        <dbReference type="Proteomes" id="UP000040088"/>
    </source>
</evidence>
<sequence length="150" mass="16641">MPNKIAVVYIGLKEKKRDTITGSRLVFPRHKPVDVESAIAHQLLDFPTVFIRYDELESTLNLQQASEQEHAELAAQLIEQAKLEAAKNSFVLKIGGDDVDIAKLTSVQLATLVESEDLDIKQGAQEKVDNFRARVREAIQAKNAASTEAE</sequence>
<evidence type="ECO:0000313" key="1">
    <source>
        <dbReference type="EMBL" id="CNL75657.1"/>
    </source>
</evidence>
<reference evidence="2" key="1">
    <citation type="submission" date="2015-03" db="EMBL/GenBank/DDBJ databases">
        <authorList>
            <consortium name="Pathogen Informatics"/>
        </authorList>
    </citation>
    <scope>NUCLEOTIDE SEQUENCE [LARGE SCALE GENOMIC DNA]</scope>
    <source>
        <strain evidence="2">IP27925</strain>
    </source>
</reference>
<dbReference type="EMBL" id="CQEM01000021">
    <property type="protein sequence ID" value="CNL75657.1"/>
    <property type="molecule type" value="Genomic_DNA"/>
</dbReference>
<organism evidence="1 2">
    <name type="scientific">Yersinia aleksiciae</name>
    <dbReference type="NCBI Taxonomy" id="263819"/>
    <lineage>
        <taxon>Bacteria</taxon>
        <taxon>Pseudomonadati</taxon>
        <taxon>Pseudomonadota</taxon>
        <taxon>Gammaproteobacteria</taxon>
        <taxon>Enterobacterales</taxon>
        <taxon>Yersiniaceae</taxon>
        <taxon>Yersinia</taxon>
    </lineage>
</organism>